<evidence type="ECO:0000256" key="1">
    <source>
        <dbReference type="SAM" id="MobiDB-lite"/>
    </source>
</evidence>
<name>A0A2T1E0H4_9CYAN</name>
<dbReference type="AlphaFoldDB" id="A0A2T1E0H4"/>
<feature type="region of interest" description="Disordered" evidence="1">
    <location>
        <begin position="1"/>
        <end position="28"/>
    </location>
</feature>
<reference evidence="3" key="1">
    <citation type="submission" date="2018-02" db="EMBL/GenBank/DDBJ databases">
        <authorList>
            <person name="Moore K."/>
            <person name="Momper L."/>
        </authorList>
    </citation>
    <scope>NUCLEOTIDE SEQUENCE [LARGE SCALE GENOMIC DNA]</scope>
    <source>
        <strain evidence="3">ULC18</strain>
    </source>
</reference>
<evidence type="ECO:0000313" key="2">
    <source>
        <dbReference type="EMBL" id="PSB26219.1"/>
    </source>
</evidence>
<evidence type="ECO:0000313" key="3">
    <source>
        <dbReference type="Proteomes" id="UP000239576"/>
    </source>
</evidence>
<accession>A0A2T1E0H4</accession>
<keyword evidence="3" id="KW-1185">Reference proteome</keyword>
<comment type="caution">
    <text evidence="2">The sequence shown here is derived from an EMBL/GenBank/DDBJ whole genome shotgun (WGS) entry which is preliminary data.</text>
</comment>
<reference evidence="2 3" key="2">
    <citation type="submission" date="2018-03" db="EMBL/GenBank/DDBJ databases">
        <title>The ancient ancestry and fast evolution of plastids.</title>
        <authorList>
            <person name="Moore K.R."/>
            <person name="Magnabosco C."/>
            <person name="Momper L."/>
            <person name="Gold D.A."/>
            <person name="Bosak T."/>
            <person name="Fournier G.P."/>
        </authorList>
    </citation>
    <scope>NUCLEOTIDE SEQUENCE [LARGE SCALE GENOMIC DNA]</scope>
    <source>
        <strain evidence="2 3">ULC18</strain>
    </source>
</reference>
<dbReference type="RefSeq" id="WP_106258197.1">
    <property type="nucleotide sequence ID" value="NZ_CAWNSW010000045.1"/>
</dbReference>
<dbReference type="EMBL" id="PVWK01000111">
    <property type="protein sequence ID" value="PSB26219.1"/>
    <property type="molecule type" value="Genomic_DNA"/>
</dbReference>
<sequence>MAPCTAASGDRQLRTDGTFDPKLPNRPSPNYEWNGSAWSLPAKAANWQGLTETFSFPGNGLYTSVYNSVKAANTSDVLDHWGNFKLMLATPSLQTIPALAAGLSYLVYLLAQAGQTIPAEAKQEWNSLVINTNFPDSCKLS</sequence>
<organism evidence="2 3">
    <name type="scientific">Stenomitos frigidus ULC18</name>
    <dbReference type="NCBI Taxonomy" id="2107698"/>
    <lineage>
        <taxon>Bacteria</taxon>
        <taxon>Bacillati</taxon>
        <taxon>Cyanobacteriota</taxon>
        <taxon>Cyanophyceae</taxon>
        <taxon>Leptolyngbyales</taxon>
        <taxon>Leptolyngbyaceae</taxon>
        <taxon>Stenomitos</taxon>
    </lineage>
</organism>
<gene>
    <name evidence="2" type="ORF">C7B82_20590</name>
</gene>
<dbReference type="Proteomes" id="UP000239576">
    <property type="component" value="Unassembled WGS sequence"/>
</dbReference>
<protein>
    <submittedName>
        <fullName evidence="2">Uncharacterized protein</fullName>
    </submittedName>
</protein>
<proteinExistence type="predicted"/>